<keyword evidence="2" id="KW-1185">Reference proteome</keyword>
<dbReference type="Gene3D" id="1.20.1280.50">
    <property type="match status" value="1"/>
</dbReference>
<reference evidence="1" key="1">
    <citation type="journal article" date="2021" name="New Phytol.">
        <title>Evolutionary innovations through gain and loss of genes in the ectomycorrhizal Boletales.</title>
        <authorList>
            <person name="Wu G."/>
            <person name="Miyauchi S."/>
            <person name="Morin E."/>
            <person name="Kuo A."/>
            <person name="Drula E."/>
            <person name="Varga T."/>
            <person name="Kohler A."/>
            <person name="Feng B."/>
            <person name="Cao Y."/>
            <person name="Lipzen A."/>
            <person name="Daum C."/>
            <person name="Hundley H."/>
            <person name="Pangilinan J."/>
            <person name="Johnson J."/>
            <person name="Barry K."/>
            <person name="LaButti K."/>
            <person name="Ng V."/>
            <person name="Ahrendt S."/>
            <person name="Min B."/>
            <person name="Choi I.G."/>
            <person name="Park H."/>
            <person name="Plett J.M."/>
            <person name="Magnuson J."/>
            <person name="Spatafora J.W."/>
            <person name="Nagy L.G."/>
            <person name="Henrissat B."/>
            <person name="Grigoriev I.V."/>
            <person name="Yang Z.L."/>
            <person name="Xu J."/>
            <person name="Martin F.M."/>
        </authorList>
    </citation>
    <scope>NUCLEOTIDE SEQUENCE</scope>
    <source>
        <strain evidence="1">KKN 215</strain>
    </source>
</reference>
<evidence type="ECO:0000313" key="2">
    <source>
        <dbReference type="Proteomes" id="UP000813824"/>
    </source>
</evidence>
<dbReference type="EMBL" id="JAEVFJ010000031">
    <property type="protein sequence ID" value="KAH8092641.1"/>
    <property type="molecule type" value="Genomic_DNA"/>
</dbReference>
<accession>A0A8K0UHZ2</accession>
<name>A0A8K0UHZ2_9AGAR</name>
<organism evidence="1 2">
    <name type="scientific">Cristinia sonorae</name>
    <dbReference type="NCBI Taxonomy" id="1940300"/>
    <lineage>
        <taxon>Eukaryota</taxon>
        <taxon>Fungi</taxon>
        <taxon>Dikarya</taxon>
        <taxon>Basidiomycota</taxon>
        <taxon>Agaricomycotina</taxon>
        <taxon>Agaricomycetes</taxon>
        <taxon>Agaricomycetidae</taxon>
        <taxon>Agaricales</taxon>
        <taxon>Pleurotineae</taxon>
        <taxon>Stephanosporaceae</taxon>
        <taxon>Cristinia</taxon>
    </lineage>
</organism>
<dbReference type="OrthoDB" id="3365698at2759"/>
<evidence type="ECO:0000313" key="1">
    <source>
        <dbReference type="EMBL" id="KAH8092641.1"/>
    </source>
</evidence>
<sequence length="356" mass="39823">MLESLRPELERRGLEDDILRITQTLVARKKSLNALTPSHCLPPEILTEIFALCVDAAVTRSEDDGLYSSESDPPLTSPYSWIHIIHVCHRWREVALQAPILWCNIIWTPAVNIACVSAMLERSKQCLIRVTVLAIDKPGRCPAFPLLKRILAVISGHLSRAVSISITLPGHMWRRLPRINCSDLSNLTVLSLSSFGFNSKTSTIFNGRAIPNLRYLSLSRMSLNWGNPALRHAKYMVKLVLNTVVTKAILTTLMELTGLRHLDLSGAFTVFDNAELEALSCHIPLPHLTFLRLSGGSLQITHLWRTLDIPTSTPVKLEFKVNDGNSLNLPTSSMRVAHKLKEMFNADKTHIQSLSF</sequence>
<dbReference type="InterPro" id="IPR032675">
    <property type="entry name" value="LRR_dom_sf"/>
</dbReference>
<protein>
    <recommendedName>
        <fullName evidence="3">F-box domain-containing protein</fullName>
    </recommendedName>
</protein>
<dbReference type="Proteomes" id="UP000813824">
    <property type="component" value="Unassembled WGS sequence"/>
</dbReference>
<comment type="caution">
    <text evidence="1">The sequence shown here is derived from an EMBL/GenBank/DDBJ whole genome shotgun (WGS) entry which is preliminary data.</text>
</comment>
<evidence type="ECO:0008006" key="3">
    <source>
        <dbReference type="Google" id="ProtNLM"/>
    </source>
</evidence>
<dbReference type="SUPFAM" id="SSF52047">
    <property type="entry name" value="RNI-like"/>
    <property type="match status" value="1"/>
</dbReference>
<gene>
    <name evidence="1" type="ORF">BXZ70DRAFT_450031</name>
</gene>
<dbReference type="AlphaFoldDB" id="A0A8K0UHZ2"/>
<dbReference type="Gene3D" id="3.80.10.10">
    <property type="entry name" value="Ribonuclease Inhibitor"/>
    <property type="match status" value="1"/>
</dbReference>
<proteinExistence type="predicted"/>